<dbReference type="AlphaFoldDB" id="A0A9D1PXV3"/>
<accession>A0A9D1PXV3</accession>
<evidence type="ECO:0000313" key="2">
    <source>
        <dbReference type="Proteomes" id="UP000886752"/>
    </source>
</evidence>
<gene>
    <name evidence="1" type="ORF">H9894_07735</name>
</gene>
<sequence>MERIIFPNTQTTRLRRMDQAFLDSSLFSTHRQRVYETFHSAIENDARLLGFVRGEDCLISSMEGSFDKVRATPEAIQAQALGMMALDLSCAQGFPAALVAYPENVPLFKFVTVAREDGTTLPRKWGLHDVSGDSSLSHNNSEHISYALH</sequence>
<name>A0A9D1PXV3_9BACT</name>
<proteinExistence type="predicted"/>
<dbReference type="Proteomes" id="UP000886752">
    <property type="component" value="Unassembled WGS sequence"/>
</dbReference>
<reference evidence="1" key="1">
    <citation type="journal article" date="2021" name="PeerJ">
        <title>Extensive microbial diversity within the chicken gut microbiome revealed by metagenomics and culture.</title>
        <authorList>
            <person name="Gilroy R."/>
            <person name="Ravi A."/>
            <person name="Getino M."/>
            <person name="Pursley I."/>
            <person name="Horton D.L."/>
            <person name="Alikhan N.F."/>
            <person name="Baker D."/>
            <person name="Gharbi K."/>
            <person name="Hall N."/>
            <person name="Watson M."/>
            <person name="Adriaenssens E.M."/>
            <person name="Foster-Nyarko E."/>
            <person name="Jarju S."/>
            <person name="Secka A."/>
            <person name="Antonio M."/>
            <person name="Oren A."/>
            <person name="Chaudhuri R.R."/>
            <person name="La Ragione R."/>
            <person name="Hildebrand F."/>
            <person name="Pallen M.J."/>
        </authorList>
    </citation>
    <scope>NUCLEOTIDE SEQUENCE</scope>
    <source>
        <strain evidence="1">ChiHecec2B26-446</strain>
    </source>
</reference>
<reference evidence="1" key="2">
    <citation type="submission" date="2021-04" db="EMBL/GenBank/DDBJ databases">
        <authorList>
            <person name="Gilroy R."/>
        </authorList>
    </citation>
    <scope>NUCLEOTIDE SEQUENCE</scope>
    <source>
        <strain evidence="1">ChiHecec2B26-446</strain>
    </source>
</reference>
<dbReference type="EMBL" id="DXHV01000072">
    <property type="protein sequence ID" value="HIW01061.1"/>
    <property type="molecule type" value="Genomic_DNA"/>
</dbReference>
<comment type="caution">
    <text evidence="1">The sequence shown here is derived from an EMBL/GenBank/DDBJ whole genome shotgun (WGS) entry which is preliminary data.</text>
</comment>
<evidence type="ECO:0000313" key="1">
    <source>
        <dbReference type="EMBL" id="HIW01061.1"/>
    </source>
</evidence>
<protein>
    <submittedName>
        <fullName evidence="1">Uncharacterized protein</fullName>
    </submittedName>
</protein>
<organism evidence="1 2">
    <name type="scientific">Candidatus Desulfovibrio intestinipullorum</name>
    <dbReference type="NCBI Taxonomy" id="2838536"/>
    <lineage>
        <taxon>Bacteria</taxon>
        <taxon>Pseudomonadati</taxon>
        <taxon>Thermodesulfobacteriota</taxon>
        <taxon>Desulfovibrionia</taxon>
        <taxon>Desulfovibrionales</taxon>
        <taxon>Desulfovibrionaceae</taxon>
        <taxon>Desulfovibrio</taxon>
    </lineage>
</organism>